<dbReference type="SMART" id="SM00563">
    <property type="entry name" value="PlsC"/>
    <property type="match status" value="1"/>
</dbReference>
<dbReference type="HOGENOM" id="CLU_1276777_0_0_10"/>
<dbReference type="KEGG" id="rmr:Rmar_1599"/>
<keyword evidence="3" id="KW-1185">Reference proteome</keyword>
<dbReference type="EMBL" id="CP001807">
    <property type="protein sequence ID" value="ACY48485.1"/>
    <property type="molecule type" value="Genomic_DNA"/>
</dbReference>
<keyword evidence="2" id="KW-0808">Transferase</keyword>
<feature type="domain" description="Phospholipid/glycerol acyltransferase" evidence="1">
    <location>
        <begin position="28"/>
        <end position="147"/>
    </location>
</feature>
<keyword evidence="2" id="KW-0012">Acyltransferase</keyword>
<dbReference type="STRING" id="518766.Rmar_1599"/>
<evidence type="ECO:0000313" key="3">
    <source>
        <dbReference type="Proteomes" id="UP000002221"/>
    </source>
</evidence>
<protein>
    <submittedName>
        <fullName evidence="2">Phospholipid/glycerol acyltransferase</fullName>
    </submittedName>
</protein>
<dbReference type="Proteomes" id="UP000002221">
    <property type="component" value="Chromosome"/>
</dbReference>
<accession>D0MJ27</accession>
<dbReference type="eggNOG" id="COG0204">
    <property type="taxonomic scope" value="Bacteria"/>
</dbReference>
<sequence length="216" mass="25183">MLAPYRRLCLHRILVAGPLGLPEDERAVLLCANHTSWWDGFLLREVHRRQGAGRPLYTVMLASQRRRFPWFRWMGALGLEPGRPASLRRVFRFLYQERRRRPYWLAFFPQGRIRPSFARPLDFRPGVRLMVRAIHPGWVIPTAIHLEPLRHPAPTAFVVMGAPIDTARDPSPEALEAATTLLLDRLQEWLSRVGEHAAEKWEEFLAEHTAQYQIRT</sequence>
<dbReference type="CDD" id="cd06551">
    <property type="entry name" value="LPLAT"/>
    <property type="match status" value="1"/>
</dbReference>
<gene>
    <name evidence="2" type="ordered locus">Rmar_1599</name>
</gene>
<proteinExistence type="predicted"/>
<evidence type="ECO:0000259" key="1">
    <source>
        <dbReference type="SMART" id="SM00563"/>
    </source>
</evidence>
<dbReference type="InterPro" id="IPR002123">
    <property type="entry name" value="Plipid/glycerol_acylTrfase"/>
</dbReference>
<organism evidence="2 3">
    <name type="scientific">Rhodothermus marinus (strain ATCC 43812 / DSM 4252 / R-10)</name>
    <name type="common">Rhodothermus obamensis</name>
    <dbReference type="NCBI Taxonomy" id="518766"/>
    <lineage>
        <taxon>Bacteria</taxon>
        <taxon>Pseudomonadati</taxon>
        <taxon>Rhodothermota</taxon>
        <taxon>Rhodothermia</taxon>
        <taxon>Rhodothermales</taxon>
        <taxon>Rhodothermaceae</taxon>
        <taxon>Rhodothermus</taxon>
    </lineage>
</organism>
<dbReference type="AlphaFoldDB" id="D0MJ27"/>
<dbReference type="SUPFAM" id="SSF69593">
    <property type="entry name" value="Glycerol-3-phosphate (1)-acyltransferase"/>
    <property type="match status" value="1"/>
</dbReference>
<reference evidence="2 3" key="1">
    <citation type="journal article" date="2009" name="Stand. Genomic Sci.">
        <title>Complete genome sequence of Rhodothermus marinus type strain (R-10).</title>
        <authorList>
            <person name="Nolan M."/>
            <person name="Tindall B.J."/>
            <person name="Pomrenke H."/>
            <person name="Lapidus A."/>
            <person name="Copeland A."/>
            <person name="Glavina Del Rio T."/>
            <person name="Lucas S."/>
            <person name="Chen F."/>
            <person name="Tice H."/>
            <person name="Cheng J.F."/>
            <person name="Saunders E."/>
            <person name="Han C."/>
            <person name="Bruce D."/>
            <person name="Goodwin L."/>
            <person name="Chain P."/>
            <person name="Pitluck S."/>
            <person name="Ovchinikova G."/>
            <person name="Pati A."/>
            <person name="Ivanova N."/>
            <person name="Mavromatis K."/>
            <person name="Chen A."/>
            <person name="Palaniappan K."/>
            <person name="Land M."/>
            <person name="Hauser L."/>
            <person name="Chang Y.J."/>
            <person name="Jeffries C.D."/>
            <person name="Brettin T."/>
            <person name="Goker M."/>
            <person name="Bristow J."/>
            <person name="Eisen J.A."/>
            <person name="Markowitz V."/>
            <person name="Hugenholtz P."/>
            <person name="Kyrpides N.C."/>
            <person name="Klenk H.P."/>
            <person name="Detter J.C."/>
        </authorList>
    </citation>
    <scope>NUCLEOTIDE SEQUENCE [LARGE SCALE GENOMIC DNA]</scope>
    <source>
        <strain evidence="3">ATCC 43812 / DSM 4252 / R-10</strain>
    </source>
</reference>
<dbReference type="Pfam" id="PF01553">
    <property type="entry name" value="Acyltransferase"/>
    <property type="match status" value="1"/>
</dbReference>
<dbReference type="GO" id="GO:0016746">
    <property type="term" value="F:acyltransferase activity"/>
    <property type="evidence" value="ECO:0007669"/>
    <property type="project" value="UniProtKB-KW"/>
</dbReference>
<name>D0MJ27_RHOM4</name>
<evidence type="ECO:0000313" key="2">
    <source>
        <dbReference type="EMBL" id="ACY48485.1"/>
    </source>
</evidence>